<organism evidence="14 15">
    <name type="scientific">Mumia zhuanghuii</name>
    <dbReference type="NCBI Taxonomy" id="2585211"/>
    <lineage>
        <taxon>Bacteria</taxon>
        <taxon>Bacillati</taxon>
        <taxon>Actinomycetota</taxon>
        <taxon>Actinomycetes</taxon>
        <taxon>Propionibacteriales</taxon>
        <taxon>Nocardioidaceae</taxon>
        <taxon>Mumia</taxon>
    </lineage>
</organism>
<feature type="transmembrane region" description="Helical" evidence="13">
    <location>
        <begin position="176"/>
        <end position="198"/>
    </location>
</feature>
<reference evidence="14 15" key="1">
    <citation type="submission" date="2019-09" db="EMBL/GenBank/DDBJ databases">
        <title>Mumia zhuanghuii sp. nov. isolated from the intestinal contents of plateau pika (Ochotona curzoniae) in the Qinghai-Tibet plateau of China.</title>
        <authorList>
            <person name="Tian Z."/>
        </authorList>
    </citation>
    <scope>NUCLEOTIDE SEQUENCE [LARGE SCALE GENOMIC DNA]</scope>
    <source>
        <strain evidence="15">350</strain>
    </source>
</reference>
<keyword evidence="8 13" id="KW-0472">Membrane</keyword>
<dbReference type="NCBIfam" id="TIGR00560">
    <property type="entry name" value="pgsA"/>
    <property type="match status" value="1"/>
</dbReference>
<keyword evidence="6 13" id="KW-1133">Transmembrane helix</keyword>
<dbReference type="PIRSF" id="PIRSF000847">
    <property type="entry name" value="Phos_ph_gly_syn"/>
    <property type="match status" value="1"/>
</dbReference>
<dbReference type="GO" id="GO:0016020">
    <property type="term" value="C:membrane"/>
    <property type="evidence" value="ECO:0007669"/>
    <property type="project" value="UniProtKB-SubCell"/>
</dbReference>
<comment type="caution">
    <text evidence="14">The sequence shown here is derived from an EMBL/GenBank/DDBJ whole genome shotgun (WGS) entry which is preliminary data.</text>
</comment>
<evidence type="ECO:0000256" key="6">
    <source>
        <dbReference type="ARBA" id="ARBA00022989"/>
    </source>
</evidence>
<evidence type="ECO:0000256" key="3">
    <source>
        <dbReference type="ARBA" id="ARBA00022516"/>
    </source>
</evidence>
<dbReference type="UniPathway" id="UPA00085"/>
<gene>
    <name evidence="14" type="primary">pgsA</name>
    <name evidence="14" type="ORF">FE697_016875</name>
</gene>
<dbReference type="RefSeq" id="WP_149770790.1">
    <property type="nucleotide sequence ID" value="NZ_VDFQ02000005.1"/>
</dbReference>
<dbReference type="InterPro" id="IPR050324">
    <property type="entry name" value="CDP-alcohol_PTase-I"/>
</dbReference>
<comment type="subcellular location">
    <subcellularLocation>
        <location evidence="1">Membrane</location>
        <topology evidence="1">Multi-pass membrane protein</topology>
    </subcellularLocation>
</comment>
<feature type="transmembrane region" description="Helical" evidence="13">
    <location>
        <begin position="103"/>
        <end position="124"/>
    </location>
</feature>
<dbReference type="EC" id="2.7.8.5" evidence="11"/>
<keyword evidence="9" id="KW-0594">Phospholipid biosynthesis</keyword>
<evidence type="ECO:0000256" key="13">
    <source>
        <dbReference type="SAM" id="Phobius"/>
    </source>
</evidence>
<dbReference type="PANTHER" id="PTHR14269">
    <property type="entry name" value="CDP-DIACYLGLYCEROL--GLYCEROL-3-PHOSPHATE 3-PHOSPHATIDYLTRANSFERASE-RELATED"/>
    <property type="match status" value="1"/>
</dbReference>
<evidence type="ECO:0000256" key="1">
    <source>
        <dbReference type="ARBA" id="ARBA00004141"/>
    </source>
</evidence>
<accession>A0A5Q6RRE6</accession>
<dbReference type="Proteomes" id="UP000307768">
    <property type="component" value="Unassembled WGS sequence"/>
</dbReference>
<evidence type="ECO:0000256" key="9">
    <source>
        <dbReference type="ARBA" id="ARBA00023209"/>
    </source>
</evidence>
<dbReference type="InterPro" id="IPR000462">
    <property type="entry name" value="CDP-OH_P_trans"/>
</dbReference>
<protein>
    <recommendedName>
        <fullName evidence="11">CDP-diacylglycerol--glycerol-3-phosphate 3-phosphatidyltransferase</fullName>
        <ecNumber evidence="11">2.7.8.5</ecNumber>
    </recommendedName>
</protein>
<sequence>MNAGHPNTGQASGATTPASGEAPSNYNIANALTVLRIAFVPLFGWLLLIDGGGDTTLRLAAWAVFVVAMATDRIDGNLARSRGLITDFGKIADPIADKALTGMAFVGLSIIGALPWWVTIVVLVREWGITVMRFAVIRYGVMPASRGGKLKTVLQAVALGAYIFPIEALLPDWMMWIAYLSMGAAVLVTVVTGFDYVAQAVRMVREAKSSTPATDAGAGQHPLS</sequence>
<feature type="transmembrane region" description="Helical" evidence="13">
    <location>
        <begin position="152"/>
        <end position="170"/>
    </location>
</feature>
<dbReference type="GO" id="GO:0008444">
    <property type="term" value="F:CDP-diacylglycerol-glycerol-3-phosphate 3-phosphatidyltransferase activity"/>
    <property type="evidence" value="ECO:0007669"/>
    <property type="project" value="UniProtKB-UniRule"/>
</dbReference>
<evidence type="ECO:0000256" key="8">
    <source>
        <dbReference type="ARBA" id="ARBA00023136"/>
    </source>
</evidence>
<evidence type="ECO:0000256" key="11">
    <source>
        <dbReference type="NCBIfam" id="TIGR00560"/>
    </source>
</evidence>
<dbReference type="GO" id="GO:0046474">
    <property type="term" value="P:glycerophospholipid biosynthetic process"/>
    <property type="evidence" value="ECO:0007669"/>
    <property type="project" value="TreeGrafter"/>
</dbReference>
<keyword evidence="10" id="KW-1208">Phospholipid metabolism</keyword>
<evidence type="ECO:0000256" key="5">
    <source>
        <dbReference type="ARBA" id="ARBA00022692"/>
    </source>
</evidence>
<dbReference type="PANTHER" id="PTHR14269:SF52">
    <property type="entry name" value="PHOSPHATIDYLGLYCEROPHOSPHATE SYNTHASE-RELATED"/>
    <property type="match status" value="1"/>
</dbReference>
<feature type="transmembrane region" description="Helical" evidence="13">
    <location>
        <begin position="28"/>
        <end position="49"/>
    </location>
</feature>
<evidence type="ECO:0000313" key="15">
    <source>
        <dbReference type="Proteomes" id="UP000307768"/>
    </source>
</evidence>
<comment type="similarity">
    <text evidence="2 12">Belongs to the CDP-alcohol phosphatidyltransferase class-I family.</text>
</comment>
<keyword evidence="5 13" id="KW-0812">Transmembrane</keyword>
<dbReference type="OrthoDB" id="9796672at2"/>
<dbReference type="Pfam" id="PF01066">
    <property type="entry name" value="CDP-OH_P_transf"/>
    <property type="match status" value="1"/>
</dbReference>
<proteinExistence type="inferred from homology"/>
<keyword evidence="3" id="KW-0444">Lipid biosynthesis</keyword>
<evidence type="ECO:0000256" key="2">
    <source>
        <dbReference type="ARBA" id="ARBA00010441"/>
    </source>
</evidence>
<dbReference type="AlphaFoldDB" id="A0A5Q6RRE6"/>
<evidence type="ECO:0000256" key="10">
    <source>
        <dbReference type="ARBA" id="ARBA00023264"/>
    </source>
</evidence>
<name>A0A5Q6RRE6_9ACTN</name>
<evidence type="ECO:0000256" key="4">
    <source>
        <dbReference type="ARBA" id="ARBA00022679"/>
    </source>
</evidence>
<evidence type="ECO:0000256" key="7">
    <source>
        <dbReference type="ARBA" id="ARBA00023098"/>
    </source>
</evidence>
<evidence type="ECO:0000256" key="12">
    <source>
        <dbReference type="RuleBase" id="RU003750"/>
    </source>
</evidence>
<dbReference type="PROSITE" id="PS00379">
    <property type="entry name" value="CDP_ALCOHOL_P_TRANSF"/>
    <property type="match status" value="1"/>
</dbReference>
<dbReference type="InterPro" id="IPR004570">
    <property type="entry name" value="Phosphatidylglycerol_P_synth"/>
</dbReference>
<dbReference type="EMBL" id="VDFQ02000005">
    <property type="protein sequence ID" value="KAA1420621.1"/>
    <property type="molecule type" value="Genomic_DNA"/>
</dbReference>
<dbReference type="Gene3D" id="1.20.120.1760">
    <property type="match status" value="1"/>
</dbReference>
<dbReference type="InterPro" id="IPR048254">
    <property type="entry name" value="CDP_ALCOHOL_P_TRANSF_CS"/>
</dbReference>
<keyword evidence="7" id="KW-0443">Lipid metabolism</keyword>
<keyword evidence="4 12" id="KW-0808">Transferase</keyword>
<evidence type="ECO:0000313" key="14">
    <source>
        <dbReference type="EMBL" id="KAA1420621.1"/>
    </source>
</evidence>
<dbReference type="InterPro" id="IPR043130">
    <property type="entry name" value="CDP-OH_PTrfase_TM_dom"/>
</dbReference>